<reference evidence="2 3" key="2">
    <citation type="submission" date="2020-03" db="EMBL/GenBank/DDBJ databases">
        <authorList>
            <person name="Ichikawa N."/>
            <person name="Kimura A."/>
            <person name="Kitahashi Y."/>
            <person name="Uohara A."/>
        </authorList>
    </citation>
    <scope>NUCLEOTIDE SEQUENCE [LARGE SCALE GENOMIC DNA]</scope>
    <source>
        <strain evidence="2 3">NBRC 108638</strain>
    </source>
</reference>
<dbReference type="RefSeq" id="WP_173075911.1">
    <property type="nucleotide sequence ID" value="NZ_BLPG01000001.1"/>
</dbReference>
<dbReference type="AlphaFoldDB" id="A0A6V8L333"/>
<accession>A0A6V8L333</accession>
<sequence>MQNHRGLLPVDGRRQIEDGSGQVPGQGAAVGVRQRGGGAVPGCRRRTRRVRQRVKTSQPKQPRVSREEVDSAPAGRMQPTESDRLRIGNESFVRRLPGLPAVPVI</sequence>
<proteinExistence type="predicted"/>
<evidence type="ECO:0000313" key="2">
    <source>
        <dbReference type="EMBL" id="GFJ88536.1"/>
    </source>
</evidence>
<feature type="compositionally biased region" description="Basic residues" evidence="1">
    <location>
        <begin position="43"/>
        <end position="54"/>
    </location>
</feature>
<reference evidence="2 3" key="1">
    <citation type="submission" date="2020-03" db="EMBL/GenBank/DDBJ databases">
        <title>Whole genome shotgun sequence of Phytohabitans rumicis NBRC 108638.</title>
        <authorList>
            <person name="Komaki H."/>
            <person name="Tamura T."/>
        </authorList>
    </citation>
    <scope>NUCLEOTIDE SEQUENCE [LARGE SCALE GENOMIC DNA]</scope>
    <source>
        <strain evidence="2 3">NBRC 108638</strain>
    </source>
</reference>
<keyword evidence="3" id="KW-1185">Reference proteome</keyword>
<feature type="region of interest" description="Disordered" evidence="1">
    <location>
        <begin position="1"/>
        <end position="89"/>
    </location>
</feature>
<gene>
    <name evidence="2" type="ORF">Prum_021780</name>
</gene>
<name>A0A6V8L333_9ACTN</name>
<organism evidence="2 3">
    <name type="scientific">Phytohabitans rumicis</name>
    <dbReference type="NCBI Taxonomy" id="1076125"/>
    <lineage>
        <taxon>Bacteria</taxon>
        <taxon>Bacillati</taxon>
        <taxon>Actinomycetota</taxon>
        <taxon>Actinomycetes</taxon>
        <taxon>Micromonosporales</taxon>
        <taxon>Micromonosporaceae</taxon>
    </lineage>
</organism>
<comment type="caution">
    <text evidence="2">The sequence shown here is derived from an EMBL/GenBank/DDBJ whole genome shotgun (WGS) entry which is preliminary data.</text>
</comment>
<dbReference type="EMBL" id="BLPG01000001">
    <property type="protein sequence ID" value="GFJ88536.1"/>
    <property type="molecule type" value="Genomic_DNA"/>
</dbReference>
<evidence type="ECO:0000313" key="3">
    <source>
        <dbReference type="Proteomes" id="UP000482960"/>
    </source>
</evidence>
<evidence type="ECO:0000256" key="1">
    <source>
        <dbReference type="SAM" id="MobiDB-lite"/>
    </source>
</evidence>
<protein>
    <submittedName>
        <fullName evidence="2">Uncharacterized protein</fullName>
    </submittedName>
</protein>
<feature type="compositionally biased region" description="Low complexity" evidence="1">
    <location>
        <begin position="19"/>
        <end position="33"/>
    </location>
</feature>
<dbReference type="Proteomes" id="UP000482960">
    <property type="component" value="Unassembled WGS sequence"/>
</dbReference>